<organism evidence="2 3">
    <name type="scientific">Eleusine coracana subsp. coracana</name>
    <dbReference type="NCBI Taxonomy" id="191504"/>
    <lineage>
        <taxon>Eukaryota</taxon>
        <taxon>Viridiplantae</taxon>
        <taxon>Streptophyta</taxon>
        <taxon>Embryophyta</taxon>
        <taxon>Tracheophyta</taxon>
        <taxon>Spermatophyta</taxon>
        <taxon>Magnoliopsida</taxon>
        <taxon>Liliopsida</taxon>
        <taxon>Poales</taxon>
        <taxon>Poaceae</taxon>
        <taxon>PACMAD clade</taxon>
        <taxon>Chloridoideae</taxon>
        <taxon>Cynodonteae</taxon>
        <taxon>Eleusininae</taxon>
        <taxon>Eleusine</taxon>
    </lineage>
</organism>
<keyword evidence="3" id="KW-1185">Reference proteome</keyword>
<name>A0AAV5ESU3_ELECO</name>
<evidence type="ECO:0000313" key="2">
    <source>
        <dbReference type="EMBL" id="GJN25656.1"/>
    </source>
</evidence>
<dbReference type="EMBL" id="BQKI01000078">
    <property type="protein sequence ID" value="GJN25656.1"/>
    <property type="molecule type" value="Genomic_DNA"/>
</dbReference>
<evidence type="ECO:0000313" key="3">
    <source>
        <dbReference type="Proteomes" id="UP001054889"/>
    </source>
</evidence>
<proteinExistence type="predicted"/>
<reference evidence="2" key="1">
    <citation type="journal article" date="2018" name="DNA Res.">
        <title>Multiple hybrid de novo genome assembly of finger millet, an orphan allotetraploid crop.</title>
        <authorList>
            <person name="Hatakeyama M."/>
            <person name="Aluri S."/>
            <person name="Balachadran M.T."/>
            <person name="Sivarajan S.R."/>
            <person name="Patrignani A."/>
            <person name="Gruter S."/>
            <person name="Poveda L."/>
            <person name="Shimizu-Inatsugi R."/>
            <person name="Baeten J."/>
            <person name="Francoijs K.J."/>
            <person name="Nataraja K.N."/>
            <person name="Reddy Y.A.N."/>
            <person name="Phadnis S."/>
            <person name="Ravikumar R.L."/>
            <person name="Schlapbach R."/>
            <person name="Sreeman S.M."/>
            <person name="Shimizu K.K."/>
        </authorList>
    </citation>
    <scope>NUCLEOTIDE SEQUENCE</scope>
</reference>
<accession>A0AAV5ESU3</accession>
<feature type="region of interest" description="Disordered" evidence="1">
    <location>
        <begin position="1"/>
        <end position="22"/>
    </location>
</feature>
<sequence length="154" mass="16774">MAHLRQRFSSSPSHARPHNFQVPDYPSHHLSLLRRSLTGINDPSFTGINDDAVAMGAACSTSKLAPEEQLDVPAKPVTVRRGLFGRSGWRNSGHNAAADDRRSSVEQQQPKVEEIKVVCAEPLARSPGSPSFRHYCGDVVAAAIATTECKEERS</sequence>
<protein>
    <submittedName>
        <fullName evidence="2">Uncharacterized protein</fullName>
    </submittedName>
</protein>
<gene>
    <name evidence="2" type="primary">gb13512</name>
    <name evidence="2" type="ORF">PR202_gb13512</name>
</gene>
<reference evidence="2" key="2">
    <citation type="submission" date="2021-12" db="EMBL/GenBank/DDBJ databases">
        <title>Resequencing data analysis of finger millet.</title>
        <authorList>
            <person name="Hatakeyama M."/>
            <person name="Aluri S."/>
            <person name="Balachadran M.T."/>
            <person name="Sivarajan S.R."/>
            <person name="Poveda L."/>
            <person name="Shimizu-Inatsugi R."/>
            <person name="Schlapbach R."/>
            <person name="Sreeman S.M."/>
            <person name="Shimizu K.K."/>
        </authorList>
    </citation>
    <scope>NUCLEOTIDE SEQUENCE</scope>
</reference>
<feature type="region of interest" description="Disordered" evidence="1">
    <location>
        <begin position="85"/>
        <end position="109"/>
    </location>
</feature>
<evidence type="ECO:0000256" key="1">
    <source>
        <dbReference type="SAM" id="MobiDB-lite"/>
    </source>
</evidence>
<comment type="caution">
    <text evidence="2">The sequence shown here is derived from an EMBL/GenBank/DDBJ whole genome shotgun (WGS) entry which is preliminary data.</text>
</comment>
<dbReference type="AlphaFoldDB" id="A0AAV5ESU3"/>
<dbReference type="Proteomes" id="UP001054889">
    <property type="component" value="Unassembled WGS sequence"/>
</dbReference>